<proteinExistence type="predicted"/>
<dbReference type="SUPFAM" id="SSF81301">
    <property type="entry name" value="Nucleotidyltransferase"/>
    <property type="match status" value="1"/>
</dbReference>
<dbReference type="EMBL" id="CP121689">
    <property type="protein sequence ID" value="WZL75862.1"/>
    <property type="molecule type" value="Genomic_DNA"/>
</dbReference>
<reference evidence="2 3" key="1">
    <citation type="submission" date="2023-03" db="EMBL/GenBank/DDBJ databases">
        <title>Novel Species.</title>
        <authorList>
            <person name="Ma S."/>
        </authorList>
    </citation>
    <scope>NUCLEOTIDE SEQUENCE [LARGE SCALE GENOMIC DNA]</scope>
    <source>
        <strain evidence="2 3">B11</strain>
    </source>
</reference>
<dbReference type="RefSeq" id="WP_369018011.1">
    <property type="nucleotide sequence ID" value="NZ_CP121689.1"/>
</dbReference>
<name>A0ABZ2YAL1_9BACT</name>
<dbReference type="PANTHER" id="PTHR33933">
    <property type="entry name" value="NUCLEOTIDYLTRANSFERASE"/>
    <property type="match status" value="1"/>
</dbReference>
<dbReference type="InterPro" id="IPR052548">
    <property type="entry name" value="Type_VII_TA_antitoxin"/>
</dbReference>
<evidence type="ECO:0000313" key="2">
    <source>
        <dbReference type="EMBL" id="WZL75862.1"/>
    </source>
</evidence>
<evidence type="ECO:0000313" key="3">
    <source>
        <dbReference type="Proteomes" id="UP001461341"/>
    </source>
</evidence>
<keyword evidence="3" id="KW-1185">Reference proteome</keyword>
<dbReference type="PANTHER" id="PTHR33933:SF1">
    <property type="entry name" value="PROTEIN ADENYLYLTRANSFERASE MNTA-RELATED"/>
    <property type="match status" value="1"/>
</dbReference>
<feature type="domain" description="Polymerase beta nucleotidyltransferase" evidence="1">
    <location>
        <begin position="23"/>
        <end position="82"/>
    </location>
</feature>
<dbReference type="InterPro" id="IPR043519">
    <property type="entry name" value="NT_sf"/>
</dbReference>
<dbReference type="GO" id="GO:0016779">
    <property type="term" value="F:nucleotidyltransferase activity"/>
    <property type="evidence" value="ECO:0007669"/>
    <property type="project" value="UniProtKB-KW"/>
</dbReference>
<accession>A0ABZ2YAL1</accession>
<keyword evidence="2" id="KW-0548">Nucleotidyltransferase</keyword>
<dbReference type="Pfam" id="PF18765">
    <property type="entry name" value="Polbeta"/>
    <property type="match status" value="1"/>
</dbReference>
<dbReference type="Gene3D" id="3.30.460.10">
    <property type="entry name" value="Beta Polymerase, domain 2"/>
    <property type="match status" value="1"/>
</dbReference>
<dbReference type="CDD" id="cd05403">
    <property type="entry name" value="NT_KNTase_like"/>
    <property type="match status" value="1"/>
</dbReference>
<gene>
    <name evidence="2" type="ORF">QBE54_09785</name>
</gene>
<dbReference type="EC" id="2.7.7.-" evidence="2"/>
<protein>
    <submittedName>
        <fullName evidence="2">Nucleotidyltransferase domain-containing protein</fullName>
        <ecNumber evidence="2">2.7.7.-</ecNumber>
    </submittedName>
</protein>
<organism evidence="2 3">
    <name type="scientific">Thermatribacter velox</name>
    <dbReference type="NCBI Taxonomy" id="3039681"/>
    <lineage>
        <taxon>Bacteria</taxon>
        <taxon>Pseudomonadati</taxon>
        <taxon>Atribacterota</taxon>
        <taxon>Atribacteria</taxon>
        <taxon>Atribacterales</taxon>
        <taxon>Thermatribacteraceae</taxon>
        <taxon>Thermatribacter</taxon>
    </lineage>
</organism>
<evidence type="ECO:0000259" key="1">
    <source>
        <dbReference type="Pfam" id="PF18765"/>
    </source>
</evidence>
<dbReference type="InterPro" id="IPR041633">
    <property type="entry name" value="Polbeta"/>
</dbReference>
<dbReference type="Proteomes" id="UP001461341">
    <property type="component" value="Chromosome"/>
</dbReference>
<keyword evidence="2" id="KW-0808">Transferase</keyword>
<sequence length="108" mass="12588">MKAIYKKAVQLFKDKIQRVYGDRLVAVILYGSCARGEESDESDIDLFVLLKDIGDFWKEVHQISEIESQVHELLDYQVFISAIPVRAEDFYQKQLPIFMNVKKEGIFV</sequence>